<keyword evidence="10" id="KW-1185">Reference proteome</keyword>
<evidence type="ECO:0000256" key="7">
    <source>
        <dbReference type="SAM" id="Phobius"/>
    </source>
</evidence>
<dbReference type="Proteomes" id="UP000221222">
    <property type="component" value="Unassembled WGS sequence"/>
</dbReference>
<dbReference type="AlphaFoldDB" id="A0A2G1DFZ6"/>
<dbReference type="GO" id="GO:0005886">
    <property type="term" value="C:plasma membrane"/>
    <property type="evidence" value="ECO:0007669"/>
    <property type="project" value="UniProtKB-SubCell"/>
</dbReference>
<evidence type="ECO:0000256" key="2">
    <source>
        <dbReference type="ARBA" id="ARBA00006679"/>
    </source>
</evidence>
<dbReference type="InterPro" id="IPR032808">
    <property type="entry name" value="DoxX"/>
</dbReference>
<evidence type="ECO:0000313" key="8">
    <source>
        <dbReference type="EMBL" id="AXX91704.1"/>
    </source>
</evidence>
<name>A0A2G1DFZ6_9BACT</name>
<evidence type="ECO:0000313" key="11">
    <source>
        <dbReference type="Proteomes" id="UP000262712"/>
    </source>
</evidence>
<evidence type="ECO:0000256" key="4">
    <source>
        <dbReference type="ARBA" id="ARBA00022692"/>
    </source>
</evidence>
<feature type="transmembrane region" description="Helical" evidence="7">
    <location>
        <begin position="73"/>
        <end position="89"/>
    </location>
</feature>
<dbReference type="Pfam" id="PF07681">
    <property type="entry name" value="DoxX"/>
    <property type="match status" value="1"/>
</dbReference>
<dbReference type="PANTHER" id="PTHR33452">
    <property type="entry name" value="OXIDOREDUCTASE CATD-RELATED"/>
    <property type="match status" value="1"/>
</dbReference>
<feature type="transmembrane region" description="Helical" evidence="7">
    <location>
        <begin position="109"/>
        <end position="128"/>
    </location>
</feature>
<keyword evidence="4 7" id="KW-0812">Transmembrane</keyword>
<dbReference type="PANTHER" id="PTHR33452:SF1">
    <property type="entry name" value="INNER MEMBRANE PROTEIN YPHA-RELATED"/>
    <property type="match status" value="1"/>
</dbReference>
<dbReference type="InterPro" id="IPR051907">
    <property type="entry name" value="DoxX-like_oxidoreductase"/>
</dbReference>
<comment type="subcellular location">
    <subcellularLocation>
        <location evidence="1">Cell membrane</location>
        <topology evidence="1">Multi-pass membrane protein</topology>
    </subcellularLocation>
</comment>
<dbReference type="EMBL" id="CP032098">
    <property type="protein sequence ID" value="AXX91704.1"/>
    <property type="molecule type" value="Genomic_DNA"/>
</dbReference>
<evidence type="ECO:0000256" key="1">
    <source>
        <dbReference type="ARBA" id="ARBA00004651"/>
    </source>
</evidence>
<keyword evidence="5 7" id="KW-1133">Transmembrane helix</keyword>
<evidence type="ECO:0000256" key="3">
    <source>
        <dbReference type="ARBA" id="ARBA00022475"/>
    </source>
</evidence>
<evidence type="ECO:0000256" key="5">
    <source>
        <dbReference type="ARBA" id="ARBA00022989"/>
    </source>
</evidence>
<keyword evidence="3" id="KW-1003">Cell membrane</keyword>
<proteinExistence type="inferred from homology"/>
<evidence type="ECO:0000256" key="6">
    <source>
        <dbReference type="ARBA" id="ARBA00023136"/>
    </source>
</evidence>
<feature type="transmembrane region" description="Helical" evidence="7">
    <location>
        <begin position="48"/>
        <end position="66"/>
    </location>
</feature>
<organism evidence="9 10">
    <name type="scientific">Malaciobacter molluscorum LMG 25693</name>
    <dbReference type="NCBI Taxonomy" id="870501"/>
    <lineage>
        <taxon>Bacteria</taxon>
        <taxon>Pseudomonadati</taxon>
        <taxon>Campylobacterota</taxon>
        <taxon>Epsilonproteobacteria</taxon>
        <taxon>Campylobacterales</taxon>
        <taxon>Arcobacteraceae</taxon>
        <taxon>Malaciobacter</taxon>
    </lineage>
</organism>
<dbReference type="Proteomes" id="UP000262712">
    <property type="component" value="Chromosome"/>
</dbReference>
<evidence type="ECO:0000313" key="9">
    <source>
        <dbReference type="EMBL" id="PHO17407.1"/>
    </source>
</evidence>
<comment type="similarity">
    <text evidence="2">Belongs to the DoxX family.</text>
</comment>
<dbReference type="RefSeq" id="WP_099343134.1">
    <property type="nucleotide sequence ID" value="NZ_CP032098.1"/>
</dbReference>
<gene>
    <name evidence="8" type="ORF">AMOL_0706</name>
    <name evidence="9" type="ORF">CPU12_10810</name>
</gene>
<dbReference type="EMBL" id="NXFY01000018">
    <property type="protein sequence ID" value="PHO17407.1"/>
    <property type="molecule type" value="Genomic_DNA"/>
</dbReference>
<sequence>MNTTTSEDLGKLLLRLTLAILMLFHGYAKIKYGVSFVEGLLIKNNMPSFLAYGAYIGEIIAPILIIIGYKTRLCALIIIINMIVAIYLAHPQDLFLLSEYNAPVLETIYLYIFGYIAIMLLGAGKISVDGK</sequence>
<protein>
    <submittedName>
        <fullName evidence="9">GntR family transcriptional regulator</fullName>
    </submittedName>
    <submittedName>
        <fullName evidence="8">Membrane protein, DoxX family</fullName>
    </submittedName>
</protein>
<evidence type="ECO:0000313" key="10">
    <source>
        <dbReference type="Proteomes" id="UP000221222"/>
    </source>
</evidence>
<reference evidence="9 10" key="1">
    <citation type="submission" date="2017-09" db="EMBL/GenBank/DDBJ databases">
        <title>Arcobacter canalis sp. nov., a new species isolated from a water canal contaminated with urban sewage.</title>
        <authorList>
            <person name="Perez-Cataluna A."/>
            <person name="Salas-Masso N."/>
            <person name="Figueras M.J."/>
        </authorList>
    </citation>
    <scope>NUCLEOTIDE SEQUENCE [LARGE SCALE GENOMIC DNA]</scope>
    <source>
        <strain evidence="9 10">F98-3</strain>
    </source>
</reference>
<dbReference type="KEGG" id="amol:AMOL_0706"/>
<accession>A0A2G1DFZ6</accession>
<reference evidence="8 11" key="2">
    <citation type="submission" date="2018-08" db="EMBL/GenBank/DDBJ databases">
        <title>Complete genome of the Arcobacter molluscorum type strain LMG 25693.</title>
        <authorList>
            <person name="Miller W.G."/>
            <person name="Yee E."/>
            <person name="Bono J.L."/>
        </authorList>
    </citation>
    <scope>NUCLEOTIDE SEQUENCE [LARGE SCALE GENOMIC DNA]</scope>
    <source>
        <strain evidence="8 11">CECT 7696</strain>
    </source>
</reference>
<feature type="transmembrane region" description="Helical" evidence="7">
    <location>
        <begin position="12"/>
        <end position="28"/>
    </location>
</feature>
<keyword evidence="6 7" id="KW-0472">Membrane</keyword>